<feature type="domain" description="Fibronectin type III-like" evidence="8">
    <location>
        <begin position="656"/>
        <end position="725"/>
    </location>
</feature>
<sequence>MEQSKLKELLNSMSRKEKIGQLFQIMGHMLSDDAVLTGPLKDLGLSDEDLALCGTILGLGSSGGAQLKAIQEKYMENHPHHIPLIFMVDVIHGYKTIYPMPLAMGATFSPELLKECSKMAARESAAAGLHVTFSPMVDLVRDARWGRVVESTGEDVYLNKVMAESTVQGYQGDDLKAEDTLAACVKHFAGYGAAEAGRDYNTVELSEHTLEEYYMPAYKAAIDAGAAMVMTSFNTIDGIPTTVNKRLMRDVLREQMGFKGVLISDFAAIREAVMHGVCADHRESAEMALKAGCDIDMMAGDYSRHLSELIDEGRVSEELLDESVMRILQLKNDLGLFENPFKGLDLVKEKELCLCDEHKELAKKAARESFVLLKNEGSLPVKKGKKIACIGPYTDRKKLLSSWAIMGDEGPVETVKEVGERLDGYQLSFHEGCQILPEGTKMPGFVQLEEIDYNADRTRAMEEDALKAAKEADEVLLFMGEHFLQSGEAASRTDITIPKNQVRLLEKICELNDNVSLVLFTGRPLALTDICDKVKSILVVWMPGTMGAAAIWDVLTGKYAPSGKLPMSFPYNVGQVPIHYDILQTGRPLTPEDAGERFVSKYLDAPNEALYPFGHGLTYTDFSISPITLSSDKLSGDGEITAEVVVKNLGSAKGTETLQLYIHDIAASVARPIKQLKDFKKITLEAGEEGKVSFRITEPMLRFVRADYTVGSEKGHFNLFIGNSSATENKASFELI</sequence>
<protein>
    <recommendedName>
        <fullName evidence="3">beta-glucosidase</fullName>
        <ecNumber evidence="3">3.2.1.21</ecNumber>
    </recommendedName>
</protein>
<evidence type="ECO:0000259" key="8">
    <source>
        <dbReference type="SMART" id="SM01217"/>
    </source>
</evidence>
<dbReference type="InterPro" id="IPR051915">
    <property type="entry name" value="Cellulose_Degrad_GH3"/>
</dbReference>
<dbReference type="PRINTS" id="PR00133">
    <property type="entry name" value="GLHYDRLASE3"/>
</dbReference>
<dbReference type="PANTHER" id="PTHR30620">
    <property type="entry name" value="PERIPLASMIC BETA-GLUCOSIDASE-RELATED"/>
    <property type="match status" value="1"/>
</dbReference>
<dbReference type="Proteomes" id="UP000604730">
    <property type="component" value="Unassembled WGS sequence"/>
</dbReference>
<keyword evidence="5 7" id="KW-0378">Hydrolase</keyword>
<gene>
    <name evidence="9" type="ORF">JJN12_13230</name>
</gene>
<proteinExistence type="inferred from homology"/>
<dbReference type="Pfam" id="PF00933">
    <property type="entry name" value="Glyco_hydro_3"/>
    <property type="match status" value="1"/>
</dbReference>
<dbReference type="PANTHER" id="PTHR30620:SF16">
    <property type="entry name" value="LYSOSOMAL BETA GLUCOSIDASE"/>
    <property type="match status" value="1"/>
</dbReference>
<dbReference type="Pfam" id="PF01915">
    <property type="entry name" value="Glyco_hydro_3_C"/>
    <property type="match status" value="1"/>
</dbReference>
<comment type="similarity">
    <text evidence="2 7">Belongs to the glycosyl hydrolase 3 family.</text>
</comment>
<evidence type="ECO:0000256" key="4">
    <source>
        <dbReference type="ARBA" id="ARBA00022729"/>
    </source>
</evidence>
<dbReference type="InterPro" id="IPR036962">
    <property type="entry name" value="Glyco_hydro_3_N_sf"/>
</dbReference>
<comment type="caution">
    <text evidence="9">The sequence shown here is derived from an EMBL/GenBank/DDBJ whole genome shotgun (WGS) entry which is preliminary data.</text>
</comment>
<dbReference type="InterPro" id="IPR017853">
    <property type="entry name" value="GH"/>
</dbReference>
<dbReference type="Gene3D" id="3.20.20.300">
    <property type="entry name" value="Glycoside hydrolase, family 3, N-terminal domain"/>
    <property type="match status" value="1"/>
</dbReference>
<reference evidence="9 10" key="1">
    <citation type="submission" date="2021-01" db="EMBL/GenBank/DDBJ databases">
        <title>Isolation and description of Catonella massiliensis sp. nov., a novel Catonella species, isolated from a stable periodontitis subject.</title>
        <authorList>
            <person name="Antezack A."/>
            <person name="Boxberger M."/>
            <person name="La Scola B."/>
            <person name="Monnet-Corti V."/>
        </authorList>
    </citation>
    <scope>NUCLEOTIDE SEQUENCE [LARGE SCALE GENOMIC DNA]</scope>
    <source>
        <strain evidence="9 10">Marseille-Q4567</strain>
    </source>
</reference>
<evidence type="ECO:0000256" key="5">
    <source>
        <dbReference type="ARBA" id="ARBA00022801"/>
    </source>
</evidence>
<evidence type="ECO:0000256" key="2">
    <source>
        <dbReference type="ARBA" id="ARBA00005336"/>
    </source>
</evidence>
<dbReference type="PROSITE" id="PS00775">
    <property type="entry name" value="GLYCOSYL_HYDROL_F3"/>
    <property type="match status" value="1"/>
</dbReference>
<comment type="catalytic activity">
    <reaction evidence="1">
        <text>Hydrolysis of terminal, non-reducing beta-D-glucosyl residues with release of beta-D-glucose.</text>
        <dbReference type="EC" id="3.2.1.21"/>
    </reaction>
</comment>
<dbReference type="Pfam" id="PF14310">
    <property type="entry name" value="Fn3-like"/>
    <property type="match status" value="1"/>
</dbReference>
<name>A0ABS1J468_9FIRM</name>
<dbReference type="Gene3D" id="3.40.50.1700">
    <property type="entry name" value="Glycoside hydrolase family 3 C-terminal domain"/>
    <property type="match status" value="1"/>
</dbReference>
<evidence type="ECO:0000256" key="1">
    <source>
        <dbReference type="ARBA" id="ARBA00000448"/>
    </source>
</evidence>
<dbReference type="EC" id="3.2.1.21" evidence="3"/>
<dbReference type="GO" id="GO:0016787">
    <property type="term" value="F:hydrolase activity"/>
    <property type="evidence" value="ECO:0007669"/>
    <property type="project" value="UniProtKB-KW"/>
</dbReference>
<evidence type="ECO:0000313" key="9">
    <source>
        <dbReference type="EMBL" id="MBK5898724.1"/>
    </source>
</evidence>
<dbReference type="InterPro" id="IPR036881">
    <property type="entry name" value="Glyco_hydro_3_C_sf"/>
</dbReference>
<keyword evidence="4" id="KW-0732">Signal</keyword>
<accession>A0ABS1J468</accession>
<dbReference type="SUPFAM" id="SSF51445">
    <property type="entry name" value="(Trans)glycosidases"/>
    <property type="match status" value="1"/>
</dbReference>
<dbReference type="SMART" id="SM01217">
    <property type="entry name" value="Fn3_like"/>
    <property type="match status" value="1"/>
</dbReference>
<organism evidence="9 10">
    <name type="scientific">Catonella massiliensis</name>
    <dbReference type="NCBI Taxonomy" id="2799636"/>
    <lineage>
        <taxon>Bacteria</taxon>
        <taxon>Bacillati</taxon>
        <taxon>Bacillota</taxon>
        <taxon>Clostridia</taxon>
        <taxon>Lachnospirales</taxon>
        <taxon>Lachnospiraceae</taxon>
        <taxon>Catonella</taxon>
    </lineage>
</organism>
<dbReference type="InterPro" id="IPR002772">
    <property type="entry name" value="Glyco_hydro_3_C"/>
</dbReference>
<evidence type="ECO:0000256" key="6">
    <source>
        <dbReference type="ARBA" id="ARBA00023295"/>
    </source>
</evidence>
<evidence type="ECO:0000313" key="10">
    <source>
        <dbReference type="Proteomes" id="UP000604730"/>
    </source>
</evidence>
<dbReference type="Gene3D" id="2.60.40.10">
    <property type="entry name" value="Immunoglobulins"/>
    <property type="match status" value="1"/>
</dbReference>
<dbReference type="InterPro" id="IPR013783">
    <property type="entry name" value="Ig-like_fold"/>
</dbReference>
<dbReference type="RefSeq" id="WP_208430125.1">
    <property type="nucleotide sequence ID" value="NZ_JAEPRJ010000001.1"/>
</dbReference>
<evidence type="ECO:0000256" key="3">
    <source>
        <dbReference type="ARBA" id="ARBA00012744"/>
    </source>
</evidence>
<dbReference type="InterPro" id="IPR019800">
    <property type="entry name" value="Glyco_hydro_3_AS"/>
</dbReference>
<keyword evidence="6 7" id="KW-0326">Glycosidase</keyword>
<dbReference type="InterPro" id="IPR026891">
    <property type="entry name" value="Fn3-like"/>
</dbReference>
<evidence type="ECO:0000256" key="7">
    <source>
        <dbReference type="RuleBase" id="RU361161"/>
    </source>
</evidence>
<dbReference type="EMBL" id="JAEPRJ010000001">
    <property type="protein sequence ID" value="MBK5898724.1"/>
    <property type="molecule type" value="Genomic_DNA"/>
</dbReference>
<dbReference type="InterPro" id="IPR001764">
    <property type="entry name" value="Glyco_hydro_3_N"/>
</dbReference>
<dbReference type="SUPFAM" id="SSF52279">
    <property type="entry name" value="Beta-D-glucan exohydrolase, C-terminal domain"/>
    <property type="match status" value="1"/>
</dbReference>
<keyword evidence="10" id="KW-1185">Reference proteome</keyword>